<dbReference type="Pfam" id="PF14116">
    <property type="entry name" value="YyzF"/>
    <property type="match status" value="1"/>
</dbReference>
<dbReference type="RefSeq" id="WP_251241795.1">
    <property type="nucleotide sequence ID" value="NZ_CP150143.1"/>
</dbReference>
<evidence type="ECO:0000313" key="1">
    <source>
        <dbReference type="EMBL" id="MEL3959303.1"/>
    </source>
</evidence>
<dbReference type="Proteomes" id="UP001459714">
    <property type="component" value="Unassembled WGS sequence"/>
</dbReference>
<name>A0ABU9K2I2_9BACI</name>
<gene>
    <name evidence="1" type="ORF">NST17_19305</name>
</gene>
<sequence length="73" mass="8279">MINETTEAFTVAVSSSQVMEMKNIYCCKEHVEYGLEEVINESEVPPKLEEVKEQLPTVTCEYCGQLAEYIVSN</sequence>
<organism evidence="1 2">
    <name type="scientific">Caldifermentibacillus hisashii</name>
    <dbReference type="NCBI Taxonomy" id="996558"/>
    <lineage>
        <taxon>Bacteria</taxon>
        <taxon>Bacillati</taxon>
        <taxon>Bacillota</taxon>
        <taxon>Bacilli</taxon>
        <taxon>Bacillales</taxon>
        <taxon>Bacillaceae</taxon>
        <taxon>Caldifermentibacillus</taxon>
    </lineage>
</organism>
<reference evidence="1 2" key="1">
    <citation type="submission" date="2024-03" db="EMBL/GenBank/DDBJ databases">
        <title>Bacilli Hybrid Assemblies.</title>
        <authorList>
            <person name="Kovac J."/>
        </authorList>
    </citation>
    <scope>NUCLEOTIDE SEQUENCE [LARGE SCALE GENOMIC DNA]</scope>
    <source>
        <strain evidence="1 2">FSL M8-0022</strain>
    </source>
</reference>
<keyword evidence="2" id="KW-1185">Reference proteome</keyword>
<comment type="caution">
    <text evidence="1">The sequence shown here is derived from an EMBL/GenBank/DDBJ whole genome shotgun (WGS) entry which is preliminary data.</text>
</comment>
<protein>
    <submittedName>
        <fullName evidence="1">CxxH/CxxC protein</fullName>
    </submittedName>
</protein>
<dbReference type="InterPro" id="IPR025626">
    <property type="entry name" value="YyzF"/>
</dbReference>
<proteinExistence type="predicted"/>
<dbReference type="EMBL" id="JBBYAK010000001">
    <property type="protein sequence ID" value="MEL3959303.1"/>
    <property type="molecule type" value="Genomic_DNA"/>
</dbReference>
<accession>A0ABU9K2I2</accession>
<dbReference type="NCBIfam" id="TIGR04129">
    <property type="entry name" value="CxxH_BA5709"/>
    <property type="match status" value="1"/>
</dbReference>
<evidence type="ECO:0000313" key="2">
    <source>
        <dbReference type="Proteomes" id="UP001459714"/>
    </source>
</evidence>